<accession>A0ABT5P1R3</accession>
<evidence type="ECO:0000313" key="2">
    <source>
        <dbReference type="Proteomes" id="UP001148184"/>
    </source>
</evidence>
<evidence type="ECO:0000313" key="1">
    <source>
        <dbReference type="EMBL" id="MDD1012210.1"/>
    </source>
</evidence>
<organism evidence="1 2">
    <name type="scientific">Pseudomonas rubra</name>
    <dbReference type="NCBI Taxonomy" id="2942627"/>
    <lineage>
        <taxon>Bacteria</taxon>
        <taxon>Pseudomonadati</taxon>
        <taxon>Pseudomonadota</taxon>
        <taxon>Gammaproteobacteria</taxon>
        <taxon>Pseudomonadales</taxon>
        <taxon>Pseudomonadaceae</taxon>
        <taxon>Pseudomonas</taxon>
    </lineage>
</organism>
<sequence length="247" mass="27335">MSEEMKLIQRVAVERDEDGWWSHPDEPDFDEDLAAFSAWLVQQGLELKQWHMEADIVDHHPYDDGACHCLGWEPESPGPEWFLLGIFDTEDGPCVSWARRKAEEAWSVNGDDGSWDYPSLAVLLRDNFGSSAEGTSFGPGLGRGLKVGDTVHTGIVCKADPAGFLPDAEELLDHMFEAAAGSDAGEWVDNYPDIDDEGKAALEQALEPLQAWARKFCQPNFFTIEKMAVHLITEEDVSLAKASGVLL</sequence>
<gene>
    <name evidence="1" type="ORF">M5G17_00730</name>
</gene>
<keyword evidence="2" id="KW-1185">Reference proteome</keyword>
<dbReference type="EMBL" id="JAMDGZ010000001">
    <property type="protein sequence ID" value="MDD1012210.1"/>
    <property type="molecule type" value="Genomic_DNA"/>
</dbReference>
<dbReference type="Proteomes" id="UP001148184">
    <property type="component" value="Unassembled WGS sequence"/>
</dbReference>
<name>A0ABT5P1R3_9PSED</name>
<proteinExistence type="predicted"/>
<reference evidence="1 2" key="1">
    <citation type="submission" date="2022-05" db="EMBL/GenBank/DDBJ databases">
        <title>Novel Pseudomonas spp. Isolated from a Rainbow Trout Aquaculture Facility.</title>
        <authorList>
            <person name="Testerman T."/>
            <person name="Graf J."/>
        </authorList>
    </citation>
    <scope>NUCLEOTIDE SEQUENCE [LARGE SCALE GENOMIC DNA]</scope>
    <source>
        <strain evidence="1 2">ID1025</strain>
    </source>
</reference>
<comment type="caution">
    <text evidence="1">The sequence shown here is derived from an EMBL/GenBank/DDBJ whole genome shotgun (WGS) entry which is preliminary data.</text>
</comment>
<protein>
    <submittedName>
        <fullName evidence="1">Uncharacterized protein</fullName>
    </submittedName>
</protein>
<dbReference type="RefSeq" id="WP_273891123.1">
    <property type="nucleotide sequence ID" value="NZ_JAMDGP010000005.1"/>
</dbReference>